<dbReference type="InterPro" id="IPR002933">
    <property type="entry name" value="Peptidase_M20"/>
</dbReference>
<dbReference type="GO" id="GO:0046872">
    <property type="term" value="F:metal ion binding"/>
    <property type="evidence" value="ECO:0007669"/>
    <property type="project" value="UniProtKB-KW"/>
</dbReference>
<dbReference type="EC" id="3.5.3.9" evidence="6"/>
<feature type="binding site" evidence="3">
    <location>
        <position position="94"/>
    </location>
    <ligand>
        <name>Zn(2+)</name>
        <dbReference type="ChEBI" id="CHEBI:29105"/>
        <label>1</label>
    </ligand>
</feature>
<gene>
    <name evidence="6" type="primary">allC</name>
    <name evidence="6" type="ORF">EM808_10565</name>
</gene>
<evidence type="ECO:0000256" key="3">
    <source>
        <dbReference type="PIRSR" id="PIRSR001235-1"/>
    </source>
</evidence>
<protein>
    <submittedName>
        <fullName evidence="6">Allantoate amidohydrolase</fullName>
        <ecNumber evidence="6">3.5.3.9</ecNumber>
    </submittedName>
</protein>
<dbReference type="Gene3D" id="3.40.630.10">
    <property type="entry name" value="Zn peptidases"/>
    <property type="match status" value="1"/>
</dbReference>
<evidence type="ECO:0000256" key="1">
    <source>
        <dbReference type="ARBA" id="ARBA00006153"/>
    </source>
</evidence>
<dbReference type="AlphaFoldDB" id="A0A3S3SL69"/>
<name>A0A3S3SL69_9BACI</name>
<dbReference type="InterPro" id="IPR036264">
    <property type="entry name" value="Bact_exopeptidase_dim_dom"/>
</dbReference>
<reference evidence="6 7" key="1">
    <citation type="submission" date="2019-01" db="EMBL/GenBank/DDBJ databases">
        <title>Bacillus sp. M5HDSG1-1, whole genome shotgun sequence.</title>
        <authorList>
            <person name="Tuo L."/>
        </authorList>
    </citation>
    <scope>NUCLEOTIDE SEQUENCE [LARGE SCALE GENOMIC DNA]</scope>
    <source>
        <strain evidence="6 7">M5HDSG1-1</strain>
    </source>
</reference>
<dbReference type="PIRSF" id="PIRSF001235">
    <property type="entry name" value="Amidase_carbamoylase"/>
    <property type="match status" value="1"/>
</dbReference>
<feature type="binding site" evidence="4">
    <location>
        <position position="275"/>
    </location>
    <ligand>
        <name>allantoate</name>
        <dbReference type="ChEBI" id="CHEBI:17536"/>
    </ligand>
</feature>
<organism evidence="6 7">
    <name type="scientific">Niallia taxi</name>
    <dbReference type="NCBI Taxonomy" id="2499688"/>
    <lineage>
        <taxon>Bacteria</taxon>
        <taxon>Bacillati</taxon>
        <taxon>Bacillota</taxon>
        <taxon>Bacilli</taxon>
        <taxon>Bacillales</taxon>
        <taxon>Bacillaceae</taxon>
        <taxon>Niallia</taxon>
    </lineage>
</organism>
<dbReference type="PANTHER" id="PTHR32494">
    <property type="entry name" value="ALLANTOATE DEIMINASE-RELATED"/>
    <property type="match status" value="1"/>
</dbReference>
<feature type="binding site" evidence="4">
    <location>
        <position position="288"/>
    </location>
    <ligand>
        <name>allantoate</name>
        <dbReference type="ChEBI" id="CHEBI:17536"/>
    </ligand>
</feature>
<feature type="binding site" evidence="3">
    <location>
        <position position="94"/>
    </location>
    <ligand>
        <name>Zn(2+)</name>
        <dbReference type="ChEBI" id="CHEBI:29105"/>
        <label>2</label>
    </ligand>
</feature>
<dbReference type="Gene3D" id="3.30.70.360">
    <property type="match status" value="1"/>
</dbReference>
<feature type="binding site" evidence="3">
    <location>
        <position position="83"/>
    </location>
    <ligand>
        <name>Zn(2+)</name>
        <dbReference type="ChEBI" id="CHEBI:29105"/>
        <label>1</label>
    </ligand>
</feature>
<comment type="cofactor">
    <cofactor evidence="3">
        <name>Zn(2+)</name>
        <dbReference type="ChEBI" id="CHEBI:29105"/>
    </cofactor>
    <text evidence="3">Binds 2 Zn(2+) ions per subunit.</text>
</comment>
<feature type="binding site" evidence="3">
    <location>
        <position position="129"/>
    </location>
    <ligand>
        <name>Zn(2+)</name>
        <dbReference type="ChEBI" id="CHEBI:29105"/>
        <label>2</label>
    </ligand>
</feature>
<comment type="similarity">
    <text evidence="1">Belongs to the peptidase M20 family.</text>
</comment>
<proteinExistence type="inferred from homology"/>
<feature type="binding site" evidence="4">
    <location>
        <position position="216"/>
    </location>
    <ligand>
        <name>allantoate</name>
        <dbReference type="ChEBI" id="CHEBI:17536"/>
    </ligand>
</feature>
<sequence length="409" mass="45246">MKTSIQVNEQEIDNWLRWLSDYGRSEEGGVTRLLYDESWAEAQTALKDRMEQIGLSARFDGVGNLFGRLEGTESGNAILTGSHVDTVVNGGIYDGGFGIIASLLAVGYLFEKYGKPKKTIEVVSLCEEEGSRFPLAFWGSGSITGKYQKDESLLLFDSANISMSKALNNISFIPDSDNLLRKDIDCFIELHIEQGAVLEKEQKSIGLVSHIVGQRRFTIKVTGESNHAGTTPMPYRKDSLHIASQLIVHALDKASTINSLVATAGSITASPNVPNVIPNEVVFTLDVRHHDEEIIQQYCENIFNYFKEIGAQKGAAVEIDQWLDVKPVEMNKELTRIAEEVVKENELSYKTMTSGAGHDAQVFGTYCKTVLLFVPSVNGISHSPLEYTNKHDLKNGVTVLIELLHKLAY</sequence>
<dbReference type="PANTHER" id="PTHR32494:SF5">
    <property type="entry name" value="ALLANTOATE AMIDOHYDROLASE"/>
    <property type="match status" value="1"/>
</dbReference>
<dbReference type="NCBIfam" id="TIGR01879">
    <property type="entry name" value="hydantase"/>
    <property type="match status" value="1"/>
</dbReference>
<dbReference type="Pfam" id="PF01546">
    <property type="entry name" value="Peptidase_M20"/>
    <property type="match status" value="1"/>
</dbReference>
<dbReference type="EMBL" id="RZTZ01000003">
    <property type="protein sequence ID" value="RVT63878.1"/>
    <property type="molecule type" value="Genomic_DNA"/>
</dbReference>
<dbReference type="InterPro" id="IPR011650">
    <property type="entry name" value="Peptidase_M20_dimer"/>
</dbReference>
<keyword evidence="7" id="KW-1185">Reference proteome</keyword>
<feature type="binding site" evidence="3">
    <location>
        <position position="191"/>
    </location>
    <ligand>
        <name>Zn(2+)</name>
        <dbReference type="ChEBI" id="CHEBI:29105"/>
        <label>1</label>
    </ligand>
</feature>
<keyword evidence="3" id="KW-0479">Metal-binding</keyword>
<evidence type="ECO:0000256" key="2">
    <source>
        <dbReference type="ARBA" id="ARBA00022801"/>
    </source>
</evidence>
<dbReference type="SUPFAM" id="SSF53187">
    <property type="entry name" value="Zn-dependent exopeptidases"/>
    <property type="match status" value="1"/>
</dbReference>
<dbReference type="SUPFAM" id="SSF55031">
    <property type="entry name" value="Bacterial exopeptidase dimerisation domain"/>
    <property type="match status" value="1"/>
</dbReference>
<comment type="caution">
    <text evidence="6">The sequence shown here is derived from an EMBL/GenBank/DDBJ whole genome shotgun (WGS) entry which is preliminary data.</text>
</comment>
<dbReference type="CDD" id="cd03884">
    <property type="entry name" value="M20_bAS"/>
    <property type="match status" value="1"/>
</dbReference>
<evidence type="ECO:0000256" key="4">
    <source>
        <dbReference type="PIRSR" id="PIRSR001235-2"/>
    </source>
</evidence>
<accession>A0A3S3SL69</accession>
<evidence type="ECO:0000259" key="5">
    <source>
        <dbReference type="Pfam" id="PF07687"/>
    </source>
</evidence>
<feature type="domain" description="Peptidase M20 dimerisation" evidence="5">
    <location>
        <begin position="213"/>
        <end position="310"/>
    </location>
</feature>
<keyword evidence="3" id="KW-0862">Zinc</keyword>
<feature type="binding site" evidence="3">
    <location>
        <position position="382"/>
    </location>
    <ligand>
        <name>Zn(2+)</name>
        <dbReference type="ChEBI" id="CHEBI:29105"/>
        <label>2</label>
    </ligand>
</feature>
<dbReference type="GO" id="GO:0047652">
    <property type="term" value="F:allantoate deiminase activity"/>
    <property type="evidence" value="ECO:0007669"/>
    <property type="project" value="UniProtKB-EC"/>
</dbReference>
<dbReference type="Pfam" id="PF07687">
    <property type="entry name" value="M20_dimer"/>
    <property type="match status" value="1"/>
</dbReference>
<dbReference type="Proteomes" id="UP000288024">
    <property type="component" value="Unassembled WGS sequence"/>
</dbReference>
<dbReference type="NCBIfam" id="NF006771">
    <property type="entry name" value="PRK09290.1-5"/>
    <property type="match status" value="1"/>
</dbReference>
<evidence type="ECO:0000313" key="7">
    <source>
        <dbReference type="Proteomes" id="UP000288024"/>
    </source>
</evidence>
<keyword evidence="2 6" id="KW-0378">Hydrolase</keyword>
<dbReference type="InterPro" id="IPR010158">
    <property type="entry name" value="Amidase_Cbmase"/>
</dbReference>
<evidence type="ECO:0000313" key="6">
    <source>
        <dbReference type="EMBL" id="RVT63878.1"/>
    </source>
</evidence>
<dbReference type="NCBIfam" id="NF006768">
    <property type="entry name" value="PRK09290.1-1"/>
    <property type="match status" value="1"/>
</dbReference>